<evidence type="ECO:0000256" key="2">
    <source>
        <dbReference type="ARBA" id="ARBA00004286"/>
    </source>
</evidence>
<keyword evidence="5" id="KW-0488">Methylation</keyword>
<evidence type="ECO:0000313" key="12">
    <source>
        <dbReference type="Proteomes" id="UP000694542"/>
    </source>
</evidence>
<feature type="region of interest" description="Disordered" evidence="9">
    <location>
        <begin position="824"/>
        <end position="844"/>
    </location>
</feature>
<dbReference type="Ensembl" id="ENSCAFT00040014827.1">
    <property type="protein sequence ID" value="ENSCAFP00040012831.1"/>
    <property type="gene ID" value="ENSCAFG00040007827.1"/>
</dbReference>
<feature type="compositionally biased region" description="Polar residues" evidence="9">
    <location>
        <begin position="726"/>
        <end position="741"/>
    </location>
</feature>
<dbReference type="InterPro" id="IPR009060">
    <property type="entry name" value="UBA-like_sf"/>
</dbReference>
<dbReference type="Gene3D" id="1.10.8.10">
    <property type="entry name" value="DNA helicase RuvA subunit, C-terminal domain"/>
    <property type="match status" value="1"/>
</dbReference>
<feature type="domain" description="UBA" evidence="10">
    <location>
        <begin position="104"/>
        <end position="148"/>
    </location>
</feature>
<dbReference type="AlphaFoldDB" id="A0A8C0QIU6"/>
<evidence type="ECO:0000256" key="1">
    <source>
        <dbReference type="ARBA" id="ARBA00004123"/>
    </source>
</evidence>
<evidence type="ECO:0000313" key="11">
    <source>
        <dbReference type="Ensembl" id="ENSCAFP00040012831.1"/>
    </source>
</evidence>
<dbReference type="SUPFAM" id="SSF46934">
    <property type="entry name" value="UBA-like"/>
    <property type="match status" value="1"/>
</dbReference>
<feature type="region of interest" description="Disordered" evidence="9">
    <location>
        <begin position="911"/>
        <end position="955"/>
    </location>
</feature>
<dbReference type="OrthoDB" id="5918007at2759"/>
<dbReference type="SMART" id="SM00165">
    <property type="entry name" value="UBA"/>
    <property type="match status" value="1"/>
</dbReference>
<evidence type="ECO:0000259" key="10">
    <source>
        <dbReference type="PROSITE" id="PS50030"/>
    </source>
</evidence>
<keyword evidence="4" id="KW-0158">Chromosome</keyword>
<keyword evidence="8" id="KW-0539">Nucleus</keyword>
<feature type="compositionally biased region" description="Polar residues" evidence="9">
    <location>
        <begin position="685"/>
        <end position="695"/>
    </location>
</feature>
<dbReference type="Proteomes" id="UP000694542">
    <property type="component" value="Chromosome 11"/>
</dbReference>
<dbReference type="FunFam" id="1.10.8.10:FF:000004">
    <property type="entry name" value="ubiquitin-associated protein 2-like isoform X1"/>
    <property type="match status" value="1"/>
</dbReference>
<evidence type="ECO:0000256" key="8">
    <source>
        <dbReference type="ARBA" id="ARBA00023242"/>
    </source>
</evidence>
<evidence type="ECO:0000256" key="9">
    <source>
        <dbReference type="SAM" id="MobiDB-lite"/>
    </source>
</evidence>
<dbReference type="InterPro" id="IPR022166">
    <property type="entry name" value="UBAP2/Lig"/>
</dbReference>
<evidence type="ECO:0000256" key="7">
    <source>
        <dbReference type="ARBA" id="ARBA00022553"/>
    </source>
</evidence>
<dbReference type="PANTHER" id="PTHR16308">
    <property type="entry name" value="UBIQUITIN ASSOCIATED PROTEIN 2-LIKE/LINGERER"/>
    <property type="match status" value="1"/>
</dbReference>
<evidence type="ECO:0000256" key="5">
    <source>
        <dbReference type="ARBA" id="ARBA00022481"/>
    </source>
</evidence>
<feature type="compositionally biased region" description="Polar residues" evidence="9">
    <location>
        <begin position="652"/>
        <end position="678"/>
    </location>
</feature>
<feature type="region of interest" description="Disordered" evidence="9">
    <location>
        <begin position="224"/>
        <end position="264"/>
    </location>
</feature>
<feature type="compositionally biased region" description="Low complexity" evidence="9">
    <location>
        <begin position="742"/>
        <end position="758"/>
    </location>
</feature>
<keyword evidence="7" id="KW-0597">Phosphoprotein</keyword>
<feature type="compositionally biased region" description="Low complexity" evidence="9">
    <location>
        <begin position="931"/>
        <end position="950"/>
    </location>
</feature>
<dbReference type="GO" id="GO:0005634">
    <property type="term" value="C:nucleus"/>
    <property type="evidence" value="ECO:0007669"/>
    <property type="project" value="UniProtKB-SubCell"/>
</dbReference>
<feature type="compositionally biased region" description="Basic and acidic residues" evidence="9">
    <location>
        <begin position="165"/>
        <end position="186"/>
    </location>
</feature>
<feature type="region of interest" description="Disordered" evidence="9">
    <location>
        <begin position="419"/>
        <end position="492"/>
    </location>
</feature>
<feature type="compositionally biased region" description="Low complexity" evidence="9">
    <location>
        <begin position="1102"/>
        <end position="1116"/>
    </location>
</feature>
<feature type="compositionally biased region" description="Low complexity" evidence="9">
    <location>
        <begin position="423"/>
        <end position="441"/>
    </location>
</feature>
<proteinExistence type="predicted"/>
<dbReference type="GO" id="GO:0005694">
    <property type="term" value="C:chromosome"/>
    <property type="evidence" value="ECO:0007669"/>
    <property type="project" value="UniProtKB-SubCell"/>
</dbReference>
<evidence type="ECO:0000256" key="6">
    <source>
        <dbReference type="ARBA" id="ARBA00022490"/>
    </source>
</evidence>
<reference evidence="11" key="2">
    <citation type="submission" date="2025-08" db="UniProtKB">
        <authorList>
            <consortium name="Ensembl"/>
        </authorList>
    </citation>
    <scope>IDENTIFICATION</scope>
</reference>
<dbReference type="PANTHER" id="PTHR16308:SF19">
    <property type="entry name" value="UBIQUITIN-ASSOCIATED PROTEIN 2"/>
    <property type="match status" value="1"/>
</dbReference>
<name>A0A8C0QIU6_CANLF</name>
<keyword evidence="6" id="KW-0963">Cytoplasm</keyword>
<feature type="compositionally biased region" description="Basic residues" evidence="9">
    <location>
        <begin position="224"/>
        <end position="238"/>
    </location>
</feature>
<evidence type="ECO:0000256" key="4">
    <source>
        <dbReference type="ARBA" id="ARBA00022454"/>
    </source>
</evidence>
<dbReference type="Pfam" id="PF12478">
    <property type="entry name" value="UBAP2-Lig"/>
    <property type="match status" value="1"/>
</dbReference>
<comment type="subcellular location">
    <subcellularLocation>
        <location evidence="2">Chromosome</location>
    </subcellularLocation>
    <subcellularLocation>
        <location evidence="3">Cytoplasm</location>
    </subcellularLocation>
    <subcellularLocation>
        <location evidence="1">Nucleus</location>
    </subcellularLocation>
</comment>
<gene>
    <name evidence="11" type="primary">UBAP2</name>
</gene>
<organism evidence="11 12">
    <name type="scientific">Canis lupus familiaris</name>
    <name type="common">Dog</name>
    <name type="synonym">Canis familiaris</name>
    <dbReference type="NCBI Taxonomy" id="9615"/>
    <lineage>
        <taxon>Eukaryota</taxon>
        <taxon>Metazoa</taxon>
        <taxon>Chordata</taxon>
        <taxon>Craniata</taxon>
        <taxon>Vertebrata</taxon>
        <taxon>Euteleostomi</taxon>
        <taxon>Mammalia</taxon>
        <taxon>Eutheria</taxon>
        <taxon>Laurasiatheria</taxon>
        <taxon>Carnivora</taxon>
        <taxon>Caniformia</taxon>
        <taxon>Canidae</taxon>
        <taxon>Canis</taxon>
    </lineage>
</organism>
<feature type="region of interest" description="Disordered" evidence="9">
    <location>
        <begin position="633"/>
        <end position="758"/>
    </location>
</feature>
<dbReference type="CDD" id="cd14277">
    <property type="entry name" value="UBA_UBP2_like"/>
    <property type="match status" value="1"/>
</dbReference>
<dbReference type="InterPro" id="IPR051833">
    <property type="entry name" value="TC-DDR_regulator"/>
</dbReference>
<evidence type="ECO:0000256" key="3">
    <source>
        <dbReference type="ARBA" id="ARBA00004496"/>
    </source>
</evidence>
<protein>
    <submittedName>
        <fullName evidence="11">Ubiquitin associated protein 2</fullName>
    </submittedName>
</protein>
<feature type="region of interest" description="Disordered" evidence="9">
    <location>
        <begin position="1099"/>
        <end position="1133"/>
    </location>
</feature>
<feature type="region of interest" description="Disordered" evidence="9">
    <location>
        <begin position="153"/>
        <end position="208"/>
    </location>
</feature>
<sequence>MWPFMMINNFRSFSQRNGTFMTFNLMFREKNHVCLAYENRLCTFESSNQYFCYHSAVVLELFIFLQQILASNLYLRCSDLFINCVFAFQATAEQMRLAQVIFDKNDSEFEAKVKQLMEVTGKNQDECIVALHDCNGDVNKAINILLEGNSDTTSWETVGGKKKNFGKENSENKENREKRTEREMNRGRGNNNRKGRGGNRGREFRGEENGIDCNQVDKLSDRGKRVRGRGFGRGRGRGAGRFSTQGMGTFNPADYSDSPSTDGCGSKPVVWEATQNGADEGTGAWKNSVEEWTTDDWTEDLSETKVFTASAVPAENHVTPGQSIDLVALLQKPVPPSQASEVNSFETSQQQGFGQALVFTNSQHNNQMAPGTGSSTAVNSYSPQSLSSVLGSGFGELAPSKMANITSSQILDQLKAPSLGQFTTTPSSQQNSTSPPTTTSSWDLKPSTSQSSVLSHFDFKSQPEPSPVLSQLSQRQQHHTQAVAVPPPGLESFPSQVKLRESTPRDSTSTVNKLLQLPSMTVENIAVSTHQPQPKHIKLPKRRIPPASKIPASAVEMPGSADVTGLNVQFGALEFGSEPSLSEFASTTSSENSNQIPISLYSKSLSDSLNTSLPMTSAVQNSTYTTSVITSSSLTSSSLSSTSPVTTSSSYDQSSVHNRIAYQSSVSPSESAPGTITNGHGGGRSQQTIDTTSSVPAPKTTDPPSALPSVGSLPSTTSCTTLLPSASQHTATLPSMSQPGDLSSSPLSQLSSSLSSHQSSLSSAHAALSSSTSHTHASVESAPSLQSSATFSTAVTSASGATSSGLSLPSSMNTVNSLCLGGTTVSAPSSSTRATPLVTSGKAPPNLPQGVPPLLHNQYLVGPGGLLPAYPIYGYDELQMLQSRLPMDYYGIPFATPTALASRDGSLANNPYSGDVTKFGRGDSASPAPPTTLAQPQQSQSQAHHTAQQPFLNPALPPGYSYTGLPYYTGVPSAFQYGPTMFVPPASAKQHGVNLSTPTTPFQQASGYGQHSYSTGVSVSSSTTGLPDMTGSVYNKTQTFDKQGFHAGTPPPFSLPSALGSAGPLAAGAAPGYAPPPFLHILPAHQQPHSQLLHHHLPQDAQSGSGQRSQPSSLQPKSQASKPAYGNSPYWTN</sequence>
<dbReference type="GO" id="GO:0061484">
    <property type="term" value="P:hematopoietic stem cell homeostasis"/>
    <property type="evidence" value="ECO:0007669"/>
    <property type="project" value="UniProtKB-ARBA"/>
</dbReference>
<dbReference type="PROSITE" id="PS50030">
    <property type="entry name" value="UBA"/>
    <property type="match status" value="1"/>
</dbReference>
<feature type="compositionally biased region" description="Low complexity" evidence="9">
    <location>
        <begin position="712"/>
        <end position="725"/>
    </location>
</feature>
<feature type="compositionally biased region" description="Polar residues" evidence="9">
    <location>
        <begin position="824"/>
        <end position="838"/>
    </location>
</feature>
<accession>A0A8C0QIU6</accession>
<feature type="compositionally biased region" description="Low complexity" evidence="9">
    <location>
        <begin position="633"/>
        <end position="651"/>
    </location>
</feature>
<dbReference type="InterPro" id="IPR015940">
    <property type="entry name" value="UBA"/>
</dbReference>
<dbReference type="GO" id="GO:0005737">
    <property type="term" value="C:cytoplasm"/>
    <property type="evidence" value="ECO:0007669"/>
    <property type="project" value="UniProtKB-SubCell"/>
</dbReference>
<reference evidence="11" key="1">
    <citation type="submission" date="2018-10" db="EMBL/GenBank/DDBJ databases">
        <title>De novo assembly of a Great Dane genome.</title>
        <authorList>
            <person name="Kidd J.M."/>
            <person name="Pendleton A.L."/>
            <person name="Shen F."/>
            <person name="Emery S."/>
        </authorList>
    </citation>
    <scope>NUCLEOTIDE SEQUENCE [LARGE SCALE GENOMIC DNA]</scope>
    <source>
        <strain evidence="11">Great Dane</strain>
    </source>
</reference>